<sequence length="178" mass="20414">MSIQLNKIALNIRVRLPEHVFERHLPSSPYVIGTELADQVVAYAREHELGYYPALDFFENNGGLDPELLEAVSHTSWFVANLVREEIHRKLRPIFASLNFLSVQTVAFTMPGVRPTQLNAYNELVEHYTPDTVKIGLVVGVFQKRDNDEALTRWARHTAYRWLKNSFEDFEVTSATAV</sequence>
<dbReference type="Proteomes" id="UP000218765">
    <property type="component" value="Chromosome"/>
</dbReference>
<dbReference type="AlphaFoldDB" id="A0A1Z4VSX8"/>
<protein>
    <submittedName>
        <fullName evidence="1">Diadenosine tetraphosphatase and related serine /threonine protein phosphatases</fullName>
    </submittedName>
</protein>
<name>A0A1Z4VSX8_9GAMM</name>
<evidence type="ECO:0000313" key="2">
    <source>
        <dbReference type="Proteomes" id="UP000218765"/>
    </source>
</evidence>
<dbReference type="EMBL" id="AP018052">
    <property type="protein sequence ID" value="BAZ94304.1"/>
    <property type="molecule type" value="Genomic_DNA"/>
</dbReference>
<keyword evidence="2" id="KW-1185">Reference proteome</keyword>
<gene>
    <name evidence="1" type="ORF">FOKN1_1924</name>
</gene>
<proteinExistence type="predicted"/>
<accession>A0A1Z4VSX8</accession>
<dbReference type="RefSeq" id="WP_096366409.1">
    <property type="nucleotide sequence ID" value="NZ_AP018052.1"/>
</dbReference>
<reference evidence="1 2" key="1">
    <citation type="submission" date="2017-05" db="EMBL/GenBank/DDBJ databases">
        <title>Thiocyanate degradation by Thiohalobacter thiocyanaticus FOKN1.</title>
        <authorList>
            <person name="Oshiki M."/>
            <person name="Fukushima T."/>
            <person name="Kawano S."/>
            <person name="Nakagawa J."/>
        </authorList>
    </citation>
    <scope>NUCLEOTIDE SEQUENCE [LARGE SCALE GENOMIC DNA]</scope>
    <source>
        <strain evidence="1 2">FOKN1</strain>
    </source>
</reference>
<dbReference type="OrthoDB" id="5800801at2"/>
<organism evidence="1 2">
    <name type="scientific">Thiohalobacter thiocyanaticus</name>
    <dbReference type="NCBI Taxonomy" id="585455"/>
    <lineage>
        <taxon>Bacteria</taxon>
        <taxon>Pseudomonadati</taxon>
        <taxon>Pseudomonadota</taxon>
        <taxon>Gammaproteobacteria</taxon>
        <taxon>Thiohalobacterales</taxon>
        <taxon>Thiohalobacteraceae</taxon>
        <taxon>Thiohalobacter</taxon>
    </lineage>
</organism>
<dbReference type="KEGG" id="ttc:FOKN1_1924"/>
<evidence type="ECO:0000313" key="1">
    <source>
        <dbReference type="EMBL" id="BAZ94304.1"/>
    </source>
</evidence>